<dbReference type="InterPro" id="IPR007562">
    <property type="entry name" value="Transglutaminase-like_domain"/>
</dbReference>
<sequence length="406" mass="46432">MSKDTSKIKLIAGLLILLILLSFSAWYFTTRTKGETKEPLPTLTTSTPSPTTTTTPSQTTIETTSTSITTTITTIETTTPLPESTCPSIWRYIFKEALKCGLSSNELTKISYLAIELKGQTVQESAWSILEWLQNNIEYDHYKASLPAPIIQISENGTIIGVTGGEGTEIQTPYETIKKGKGICTDYTILTLALLLEMDYSPVYAFEINFENSSTKHTAGAIKIDGEYFLLDQNLPPMDLGTYYNKWALYREEKLLISNATVYEIQKSGENLTIKIIGIMLAEDFKNRNYDFTSANLAVMANDLMELFLENYPNLSRDFYISDIDKKVHLPYGYANRSTWKLELPNFIDYYTPTFHTEFVKYFYRRFTENPEVVKDLSKFNRLWIRVERDQNTLRIVLNLAERIES</sequence>
<dbReference type="EMBL" id="CP080572">
    <property type="protein sequence ID" value="USG99401.1"/>
    <property type="molecule type" value="Genomic_DNA"/>
</dbReference>
<protein>
    <recommendedName>
        <fullName evidence="3">Transglutaminase-like domain-containing protein</fullName>
    </recommendedName>
</protein>
<evidence type="ECO:0000313" key="4">
    <source>
        <dbReference type="EMBL" id="USG99401.1"/>
    </source>
</evidence>
<accession>A0A9E7M8I7</accession>
<keyword evidence="5" id="KW-1185">Reference proteome</keyword>
<proteinExistence type="inferred from homology"/>
<feature type="region of interest" description="Disordered" evidence="2">
    <location>
        <begin position="36"/>
        <end position="63"/>
    </location>
</feature>
<comment type="similarity">
    <text evidence="1">Belongs to the UPF0252 family.</text>
</comment>
<organism evidence="4 5">
    <name type="scientific">Thermococcus argininiproducens</name>
    <dbReference type="NCBI Taxonomy" id="2866384"/>
    <lineage>
        <taxon>Archaea</taxon>
        <taxon>Methanobacteriati</taxon>
        <taxon>Methanobacteriota</taxon>
        <taxon>Thermococci</taxon>
        <taxon>Thermococcales</taxon>
        <taxon>Thermococcaceae</taxon>
        <taxon>Thermococcus</taxon>
    </lineage>
</organism>
<evidence type="ECO:0000256" key="1">
    <source>
        <dbReference type="ARBA" id="ARBA00007458"/>
    </source>
</evidence>
<dbReference type="RefSeq" id="WP_251948213.1">
    <property type="nucleotide sequence ID" value="NZ_CP080572.1"/>
</dbReference>
<evidence type="ECO:0000259" key="3">
    <source>
        <dbReference type="Pfam" id="PF04473"/>
    </source>
</evidence>
<gene>
    <name evidence="4" type="ORF">K1720_07660</name>
</gene>
<dbReference type="Pfam" id="PF04473">
    <property type="entry name" value="DUF553"/>
    <property type="match status" value="1"/>
</dbReference>
<dbReference type="KEGG" id="thei:K1720_07660"/>
<feature type="compositionally biased region" description="Low complexity" evidence="2">
    <location>
        <begin position="39"/>
        <end position="63"/>
    </location>
</feature>
<dbReference type="Proteomes" id="UP001056425">
    <property type="component" value="Chromosome"/>
</dbReference>
<dbReference type="Gene3D" id="3.10.620.30">
    <property type="match status" value="1"/>
</dbReference>
<dbReference type="GeneID" id="72778213"/>
<name>A0A9E7M8I7_9EURY</name>
<dbReference type="AlphaFoldDB" id="A0A9E7M8I7"/>
<evidence type="ECO:0000256" key="2">
    <source>
        <dbReference type="SAM" id="MobiDB-lite"/>
    </source>
</evidence>
<feature type="domain" description="Transglutaminase-like" evidence="3">
    <location>
        <begin position="109"/>
        <end position="263"/>
    </location>
</feature>
<evidence type="ECO:0000313" key="5">
    <source>
        <dbReference type="Proteomes" id="UP001056425"/>
    </source>
</evidence>
<reference evidence="4 5" key="1">
    <citation type="submission" date="2021-08" db="EMBL/GenBank/DDBJ databases">
        <title>Thermococcus onnuriiensis IOH2.</title>
        <authorList>
            <person name="Park Y.-J."/>
        </authorList>
    </citation>
    <scope>NUCLEOTIDE SEQUENCE [LARGE SCALE GENOMIC DNA]</scope>
    <source>
        <strain evidence="4 5">IOH2</strain>
    </source>
</reference>